<dbReference type="GO" id="GO:0051213">
    <property type="term" value="F:dioxygenase activity"/>
    <property type="evidence" value="ECO:0007669"/>
    <property type="project" value="UniProtKB-KW"/>
</dbReference>
<gene>
    <name evidence="4" type="ORF">LZC95_41595</name>
</gene>
<dbReference type="Proteomes" id="UP001379533">
    <property type="component" value="Chromosome"/>
</dbReference>
<keyword evidence="4" id="KW-0223">Dioxygenase</keyword>
<evidence type="ECO:0000259" key="3">
    <source>
        <dbReference type="Pfam" id="PF02668"/>
    </source>
</evidence>
<dbReference type="PANTHER" id="PTHR10696:SF21">
    <property type="entry name" value="TAUD_TFDA-LIKE DOMAIN-CONTAINING PROTEIN"/>
    <property type="match status" value="1"/>
</dbReference>
<dbReference type="SUPFAM" id="SSF51197">
    <property type="entry name" value="Clavaminate synthase-like"/>
    <property type="match status" value="1"/>
</dbReference>
<reference evidence="4 5" key="1">
    <citation type="submission" date="2021-12" db="EMBL/GenBank/DDBJ databases">
        <title>Discovery of the Pendulisporaceae a myxobacterial family with distinct sporulation behavior and unique specialized metabolism.</title>
        <authorList>
            <person name="Garcia R."/>
            <person name="Popoff A."/>
            <person name="Bader C.D."/>
            <person name="Loehr J."/>
            <person name="Walesch S."/>
            <person name="Walt C."/>
            <person name="Boldt J."/>
            <person name="Bunk B."/>
            <person name="Haeckl F.J.F.P.J."/>
            <person name="Gunesch A.P."/>
            <person name="Birkelbach J."/>
            <person name="Nuebel U."/>
            <person name="Pietschmann T."/>
            <person name="Bach T."/>
            <person name="Mueller R."/>
        </authorList>
    </citation>
    <scope>NUCLEOTIDE SEQUENCE [LARGE SCALE GENOMIC DNA]</scope>
    <source>
        <strain evidence="4 5">MSr12523</strain>
    </source>
</reference>
<organism evidence="4 5">
    <name type="scientific">Pendulispora brunnea</name>
    <dbReference type="NCBI Taxonomy" id="2905690"/>
    <lineage>
        <taxon>Bacteria</taxon>
        <taxon>Pseudomonadati</taxon>
        <taxon>Myxococcota</taxon>
        <taxon>Myxococcia</taxon>
        <taxon>Myxococcales</taxon>
        <taxon>Sorangiineae</taxon>
        <taxon>Pendulisporaceae</taxon>
        <taxon>Pendulispora</taxon>
    </lineage>
</organism>
<dbReference type="PANTHER" id="PTHR10696">
    <property type="entry name" value="GAMMA-BUTYROBETAINE HYDROXYLASE-RELATED"/>
    <property type="match status" value="1"/>
</dbReference>
<proteinExistence type="predicted"/>
<evidence type="ECO:0000256" key="2">
    <source>
        <dbReference type="ARBA" id="ARBA00023002"/>
    </source>
</evidence>
<protein>
    <submittedName>
        <fullName evidence="4">TauD/TfdA family dioxygenase</fullName>
    </submittedName>
</protein>
<evidence type="ECO:0000313" key="4">
    <source>
        <dbReference type="EMBL" id="WXA92932.1"/>
    </source>
</evidence>
<dbReference type="Gene3D" id="3.60.130.10">
    <property type="entry name" value="Clavaminate synthase-like"/>
    <property type="match status" value="1"/>
</dbReference>
<dbReference type="EMBL" id="CP089982">
    <property type="protein sequence ID" value="WXA92932.1"/>
    <property type="molecule type" value="Genomic_DNA"/>
</dbReference>
<name>A0ABZ2K6N1_9BACT</name>
<accession>A0ABZ2K6N1</accession>
<evidence type="ECO:0000256" key="1">
    <source>
        <dbReference type="ARBA" id="ARBA00001954"/>
    </source>
</evidence>
<keyword evidence="2" id="KW-0560">Oxidoreductase</keyword>
<dbReference type="InterPro" id="IPR050411">
    <property type="entry name" value="AlphaKG_dependent_hydroxylases"/>
</dbReference>
<comment type="cofactor">
    <cofactor evidence="1">
        <name>Fe(2+)</name>
        <dbReference type="ChEBI" id="CHEBI:29033"/>
    </cofactor>
</comment>
<sequence>MNPQTSLGEECVRCDFPTEGRLLPLRIRPSWTSLAREPAAFLDWYRARVPLIESLIADFGAVLFRGFALSDTPDFQRIAGLYQPHAAGYIGGATPRKVIDGQVYESTRMPAPFKIGLHQEKAYMAHYPRLLAFYCKHAAEAGGETPLCDMREVTRKLDARVVERFRAKGVMYRRNFFGPKDREASPAAAPSREYHRPWSDAFSTDDPARVEEACRERGLSFEWLRDGSVTVSHVGGAMVRHRRTGTQVWFNQAAAQHVNPRAVGDFSFRYLQRKYQERAAFPYDVRFGDGEPMSMEDLAPVYDAMDAHETAFAWESGDLLLIDNILVAHGRNPFRGKRDVQVAMMD</sequence>
<evidence type="ECO:0000313" key="5">
    <source>
        <dbReference type="Proteomes" id="UP001379533"/>
    </source>
</evidence>
<dbReference type="InterPro" id="IPR003819">
    <property type="entry name" value="TauD/TfdA-like"/>
</dbReference>
<keyword evidence="5" id="KW-1185">Reference proteome</keyword>
<dbReference type="InterPro" id="IPR042098">
    <property type="entry name" value="TauD-like_sf"/>
</dbReference>
<dbReference type="Pfam" id="PF02668">
    <property type="entry name" value="TauD"/>
    <property type="match status" value="1"/>
</dbReference>
<dbReference type="RefSeq" id="WP_394843531.1">
    <property type="nucleotide sequence ID" value="NZ_CP089982.1"/>
</dbReference>
<feature type="domain" description="TauD/TfdA-like" evidence="3">
    <location>
        <begin position="47"/>
        <end position="343"/>
    </location>
</feature>